<feature type="coiled-coil region" evidence="1">
    <location>
        <begin position="245"/>
        <end position="276"/>
    </location>
</feature>
<sequence>MAMKVINTLQEDTLMQLSRAELQALGKTHNVKANLKSINIVAHLLKIFPDGVPNPNASSAPKTKRKGRAKKAGGNKKKTQIKREESVAASVTFSNRDNDVQGQASPSPLHNSLTAAEKQPTQFISPSPKRRTTRALSGAVPSAEHLSRERLRSPAQDSPVPTEIVASPVRTEPMTKPPQKPAFESELEGEGSKTSHIEPVGEDEVDMDNLSEVSDITHNPSQSSRGSSPQPLANDATLKYVVDIIKANEEKDQQMRDEIKRLQERATKAKKLLEEQYYLLNAEREHRDRIMTFLLYNVRNNNRWIGQSVNADQLEAAVLKEMVSNGGRGWRDMGEWEYGEVWSGPMVVSESNIEITASNLDEYLRDMWDIHQRARMEGNTAENEDDTRSADPPSAPDILSNTPADYIDTSAPLSRKRKISCPPLSEHEDQPTEKRPRLSPIVEDSLTVNPTHPSPPSIVRKNKGKGRMTSLEVEQLQRQQAREKRVRSMKELDEDDSADTYEIQVALADSLLQSAGETAMDQ</sequence>
<accession>A0AA38KPX2</accession>
<feature type="compositionally biased region" description="Basic and acidic residues" evidence="2">
    <location>
        <begin position="480"/>
        <end position="491"/>
    </location>
</feature>
<gene>
    <name evidence="3" type="ORF">GGU10DRAFT_356474</name>
</gene>
<evidence type="ECO:0000256" key="1">
    <source>
        <dbReference type="SAM" id="Coils"/>
    </source>
</evidence>
<keyword evidence="1" id="KW-0175">Coiled coil</keyword>
<protein>
    <submittedName>
        <fullName evidence="3">Uncharacterized protein</fullName>
    </submittedName>
</protein>
<feature type="region of interest" description="Disordered" evidence="2">
    <location>
        <begin position="378"/>
        <end position="497"/>
    </location>
</feature>
<feature type="region of interest" description="Disordered" evidence="2">
    <location>
        <begin position="214"/>
        <end position="233"/>
    </location>
</feature>
<evidence type="ECO:0000313" key="4">
    <source>
        <dbReference type="Proteomes" id="UP001163798"/>
    </source>
</evidence>
<reference evidence="3" key="1">
    <citation type="submission" date="2022-08" db="EMBL/GenBank/DDBJ databases">
        <authorList>
            <consortium name="DOE Joint Genome Institute"/>
            <person name="Min B."/>
            <person name="Riley R."/>
            <person name="Sierra-Patev S."/>
            <person name="Naranjo-Ortiz M."/>
            <person name="Looney B."/>
            <person name="Konkel Z."/>
            <person name="Slot J.C."/>
            <person name="Sakamoto Y."/>
            <person name="Steenwyk J.L."/>
            <person name="Rokas A."/>
            <person name="Carro J."/>
            <person name="Camarero S."/>
            <person name="Ferreira P."/>
            <person name="Molpeceres G."/>
            <person name="Ruiz-Duenas F.J."/>
            <person name="Serrano A."/>
            <person name="Henrissat B."/>
            <person name="Drula E."/>
            <person name="Hughes K.W."/>
            <person name="Mata J.L."/>
            <person name="Ishikawa N.K."/>
            <person name="Vargas-Isla R."/>
            <person name="Ushijima S."/>
            <person name="Smith C.A."/>
            <person name="Ahrendt S."/>
            <person name="Andreopoulos W."/>
            <person name="He G."/>
            <person name="Labutti K."/>
            <person name="Lipzen A."/>
            <person name="Ng V."/>
            <person name="Sandor L."/>
            <person name="Barry K."/>
            <person name="Martinez A.T."/>
            <person name="Xiao Y."/>
            <person name="Gibbons J.G."/>
            <person name="Terashima K."/>
            <person name="Hibbett D.S."/>
            <person name="Grigoriev I.V."/>
        </authorList>
    </citation>
    <scope>NUCLEOTIDE SEQUENCE</scope>
    <source>
        <strain evidence="3">TFB10291</strain>
    </source>
</reference>
<feature type="compositionally biased region" description="Polar residues" evidence="2">
    <location>
        <begin position="89"/>
        <end position="125"/>
    </location>
</feature>
<dbReference type="Proteomes" id="UP001163798">
    <property type="component" value="Unassembled WGS sequence"/>
</dbReference>
<feature type="region of interest" description="Disordered" evidence="2">
    <location>
        <begin position="49"/>
        <end position="202"/>
    </location>
</feature>
<dbReference type="EMBL" id="MU793360">
    <property type="protein sequence ID" value="KAJ3784890.1"/>
    <property type="molecule type" value="Genomic_DNA"/>
</dbReference>
<comment type="caution">
    <text evidence="3">The sequence shown here is derived from an EMBL/GenBank/DDBJ whole genome shotgun (WGS) entry which is preliminary data.</text>
</comment>
<name>A0AA38KPX2_9AGAR</name>
<feature type="compositionally biased region" description="Basic and acidic residues" evidence="2">
    <location>
        <begin position="425"/>
        <end position="436"/>
    </location>
</feature>
<keyword evidence="4" id="KW-1185">Reference proteome</keyword>
<dbReference type="AlphaFoldDB" id="A0AA38KPX2"/>
<feature type="compositionally biased region" description="Basic residues" evidence="2">
    <location>
        <begin position="62"/>
        <end position="80"/>
    </location>
</feature>
<feature type="compositionally biased region" description="Low complexity" evidence="2">
    <location>
        <begin position="220"/>
        <end position="231"/>
    </location>
</feature>
<evidence type="ECO:0000313" key="3">
    <source>
        <dbReference type="EMBL" id="KAJ3784890.1"/>
    </source>
</evidence>
<organism evidence="3 4">
    <name type="scientific">Lentinula aff. detonsa</name>
    <dbReference type="NCBI Taxonomy" id="2804958"/>
    <lineage>
        <taxon>Eukaryota</taxon>
        <taxon>Fungi</taxon>
        <taxon>Dikarya</taxon>
        <taxon>Basidiomycota</taxon>
        <taxon>Agaricomycotina</taxon>
        <taxon>Agaricomycetes</taxon>
        <taxon>Agaricomycetidae</taxon>
        <taxon>Agaricales</taxon>
        <taxon>Marasmiineae</taxon>
        <taxon>Omphalotaceae</taxon>
        <taxon>Lentinula</taxon>
    </lineage>
</organism>
<evidence type="ECO:0000256" key="2">
    <source>
        <dbReference type="SAM" id="MobiDB-lite"/>
    </source>
</evidence>
<proteinExistence type="predicted"/>